<dbReference type="EMBL" id="JBJURJ010000008">
    <property type="protein sequence ID" value="MFM9329432.1"/>
    <property type="molecule type" value="Genomic_DNA"/>
</dbReference>
<protein>
    <submittedName>
        <fullName evidence="1">Carbohydrate ABC transporter permease</fullName>
    </submittedName>
</protein>
<reference evidence="1" key="1">
    <citation type="submission" date="2024-12" db="EMBL/GenBank/DDBJ databases">
        <authorList>
            <person name="Wu N."/>
        </authorList>
    </citation>
    <scope>NUCLEOTIDE SEQUENCE</scope>
    <source>
        <strain evidence="1">P15</strain>
    </source>
</reference>
<gene>
    <name evidence="1" type="ORF">ACI1P1_14155</name>
</gene>
<organism evidence="1 2">
    <name type="scientific">Paenibacillus mesotrionivorans</name>
    <dbReference type="NCBI Taxonomy" id="3160968"/>
    <lineage>
        <taxon>Bacteria</taxon>
        <taxon>Bacillati</taxon>
        <taxon>Bacillota</taxon>
        <taxon>Bacilli</taxon>
        <taxon>Bacillales</taxon>
        <taxon>Paenibacillaceae</taxon>
        <taxon>Paenibacillus</taxon>
    </lineage>
</organism>
<keyword evidence="2" id="KW-1185">Reference proteome</keyword>
<accession>A0ACC7P294</accession>
<comment type="caution">
    <text evidence="1">The sequence shown here is derived from an EMBL/GenBank/DDBJ whole genome shotgun (WGS) entry which is preliminary data.</text>
</comment>
<sequence length="298" mass="33643">MNGRLISPRFKTNAFAWLLLLPSLLFLFLFTFYPIAKTIRLSFFRADLAHPEPVFAGADQYVDMVKDPIFQKVMLNNLWFALGTVPISIGLALLMAVFANKALRGTSFMRVAFFYPTLMPMIAAANVWLFIYTPQYGLLSRAVGWFSNASNINWLGSPGTVMWALIAMVVWKEAGYFMIFYLAGLQNISPELYESAQVDGVGRWTMFRKITFPLLMPTTLFVTIIALTNSFKLVDHLLIMTKGGPNNSSSLLLYYIYETAFSFWDQGMAAALTVVMVAVLLLLAALNFLGMDKRIHYH</sequence>
<evidence type="ECO:0000313" key="2">
    <source>
        <dbReference type="Proteomes" id="UP001631969"/>
    </source>
</evidence>
<dbReference type="Proteomes" id="UP001631969">
    <property type="component" value="Unassembled WGS sequence"/>
</dbReference>
<evidence type="ECO:0000313" key="1">
    <source>
        <dbReference type="EMBL" id="MFM9329432.1"/>
    </source>
</evidence>
<name>A0ACC7P294_9BACL</name>
<proteinExistence type="predicted"/>